<dbReference type="GeneTree" id="ENSGT00510000047471"/>
<keyword evidence="2" id="KW-0963">Cytoplasm</keyword>
<keyword evidence="4" id="KW-0206">Cytoskeleton</keyword>
<keyword evidence="5" id="KW-0966">Cell projection</keyword>
<sequence>MADTVWSTDTGEAVYRSRDPVRNLRLRVHLQRITSSNYLRYQPAAQPGKDLIDLATFRPQPTASGHRPDEDEEEEVVIGWQEKLFSQFEVDLYQEAACQSPLDHQYRQEILKLEGSDGRKNRRIFTYTDSDRYTNLEEHCQKMTTAASEVPSFLVERMANVRRRRQDRRGMLGYKKHEHVLCTLKVDSNGVITVKPDFTGLKGPYRIETEGDKQELWTYTLDNVSSLAQPEEEEREQRVFKDLYGRHKEYLSSLVGTDFEMTVPGALRLFVNGEVVSAQGYESDNLYVHFFLELPTTNWSSPAFQQLSGVTQTCATKSLGMDQVAHFSYPFTFEASFLHEDESAEALPAWPVLYCEVLSLDFWQRYRVEGYGAVVLPATPGSHTLTLSTWRPLELGTAELRRFFIGGSLELEDLSYVRIPGTFKGERLSRFGLRTETTGSVTFRLHCLHQSRAFMESSSLRKRMRSVLDRLEGFSQQSSIHNVLEAFRRARRRMREARESLPHDLVSPSGTTVS</sequence>
<organism evidence="6 7">
    <name type="scientific">Sus scrofa</name>
    <name type="common">Pig</name>
    <dbReference type="NCBI Taxonomy" id="9823"/>
    <lineage>
        <taxon>Eukaryota</taxon>
        <taxon>Metazoa</taxon>
        <taxon>Chordata</taxon>
        <taxon>Craniata</taxon>
        <taxon>Vertebrata</taxon>
        <taxon>Euteleostomi</taxon>
        <taxon>Mammalia</taxon>
        <taxon>Eutheria</taxon>
        <taxon>Laurasiatheria</taxon>
        <taxon>Artiodactyla</taxon>
        <taxon>Suina</taxon>
        <taxon>Suidae</taxon>
        <taxon>Sus</taxon>
    </lineage>
</organism>
<gene>
    <name evidence="6" type="primary">MKS1</name>
</gene>
<reference evidence="6" key="3">
    <citation type="submission" date="2025-09" db="UniProtKB">
        <authorList>
            <consortium name="Ensembl"/>
        </authorList>
    </citation>
    <scope>IDENTIFICATION</scope>
</reference>
<dbReference type="InterPro" id="IPR010796">
    <property type="entry name" value="C2_B9-type_dom"/>
</dbReference>
<dbReference type="Proteomes" id="UP000008227">
    <property type="component" value="Chromosome 12"/>
</dbReference>
<evidence type="ECO:0000313" key="7">
    <source>
        <dbReference type="Proteomes" id="UP000008227"/>
    </source>
</evidence>
<dbReference type="PANTHER" id="PTHR12968">
    <property type="entry name" value="B9 DOMAIN-CONTAINING"/>
    <property type="match status" value="1"/>
</dbReference>
<dbReference type="Pfam" id="PF07162">
    <property type="entry name" value="B9-C2"/>
    <property type="match status" value="1"/>
</dbReference>
<protein>
    <submittedName>
        <fullName evidence="6">MKS transition zone complex subunit 1</fullName>
    </submittedName>
</protein>
<dbReference type="PROSITE" id="PS51381">
    <property type="entry name" value="C2_B9"/>
    <property type="match status" value="1"/>
</dbReference>
<comment type="subcellular location">
    <subcellularLocation>
        <location evidence="1">Cytoplasm</location>
        <location evidence="1">Cytoskeleton</location>
        <location evidence="1">Cilium basal body</location>
    </subcellularLocation>
</comment>
<accession>A0A8W4FGS7</accession>
<evidence type="ECO:0000256" key="3">
    <source>
        <dbReference type="ARBA" id="ARBA00022794"/>
    </source>
</evidence>
<dbReference type="GO" id="GO:0030030">
    <property type="term" value="P:cell projection organization"/>
    <property type="evidence" value="ECO:0007669"/>
    <property type="project" value="UniProtKB-KW"/>
</dbReference>
<dbReference type="AlphaFoldDB" id="A0A8W4FGS7"/>
<evidence type="ECO:0000313" key="6">
    <source>
        <dbReference type="Ensembl" id="ENSSSCP00000078435.1"/>
    </source>
</evidence>
<reference evidence="6" key="1">
    <citation type="journal article" date="2020" name="Gigascience">
        <title>An improved pig reference genome sequence to enable pig genetics and genomics research.</title>
        <authorList>
            <person name="Warr A."/>
            <person name="Affara N."/>
            <person name="Aken B."/>
            <person name="Beiki H."/>
            <person name="Bickhart D.M."/>
            <person name="Billis K."/>
            <person name="Chow W."/>
            <person name="Eory L."/>
            <person name="Finlayson H.A."/>
            <person name="Flicek P."/>
            <person name="Giron C.G."/>
            <person name="Griffin D.K."/>
            <person name="Hall R."/>
            <person name="Hannum G."/>
            <person name="Hourlier T."/>
            <person name="Howe K."/>
            <person name="Hume D.A."/>
            <person name="Izuogu O."/>
            <person name="Kim K."/>
            <person name="Koren S."/>
            <person name="Liu H."/>
            <person name="Manchanda N."/>
            <person name="Martin F.J."/>
            <person name="Nonneman D.J."/>
            <person name="O'Connor R.E."/>
            <person name="Phillippy A.M."/>
            <person name="Rohrer G.A."/>
            <person name="Rosen B.D."/>
            <person name="Rund L.A."/>
            <person name="Sargent C.A."/>
            <person name="Schook L.B."/>
            <person name="Schroeder S.G."/>
            <person name="Schwartz A.S."/>
            <person name="Skinner B.M."/>
            <person name="Talbot R."/>
            <person name="Tseng E."/>
            <person name="Tuggle C.K."/>
            <person name="Watson M."/>
            <person name="Smith T.P.L."/>
            <person name="Archibald A.L."/>
        </authorList>
    </citation>
    <scope>NUCLEOTIDE SEQUENCE [LARGE SCALE GENOMIC DNA]</scope>
    <source>
        <strain evidence="6">Duroc</strain>
    </source>
</reference>
<evidence type="ECO:0000256" key="4">
    <source>
        <dbReference type="ARBA" id="ARBA00023212"/>
    </source>
</evidence>
<proteinExistence type="predicted"/>
<evidence type="ECO:0000256" key="1">
    <source>
        <dbReference type="ARBA" id="ARBA00004120"/>
    </source>
</evidence>
<evidence type="ECO:0000256" key="2">
    <source>
        <dbReference type="ARBA" id="ARBA00022490"/>
    </source>
</evidence>
<dbReference type="PANTHER" id="PTHR12968:SF4">
    <property type="entry name" value="TECTONIC-LIKE COMPLEX MEMBER MKS1"/>
    <property type="match status" value="1"/>
</dbReference>
<name>A0A8W4FGS7_PIG</name>
<dbReference type="Ensembl" id="ENSSSCT00000103896.1">
    <property type="protein sequence ID" value="ENSSSCP00000078435.1"/>
    <property type="gene ID" value="ENSSSCG00000017635.6"/>
</dbReference>
<evidence type="ECO:0000256" key="5">
    <source>
        <dbReference type="ARBA" id="ARBA00023273"/>
    </source>
</evidence>
<keyword evidence="7" id="KW-1185">Reference proteome</keyword>
<keyword evidence="3" id="KW-0970">Cilium biogenesis/degradation</keyword>
<reference evidence="6" key="2">
    <citation type="submission" date="2025-08" db="UniProtKB">
        <authorList>
            <consortium name="Ensembl"/>
        </authorList>
    </citation>
    <scope>IDENTIFICATION</scope>
</reference>
<dbReference type="GO" id="GO:0005929">
    <property type="term" value="C:cilium"/>
    <property type="evidence" value="ECO:0007669"/>
    <property type="project" value="UniProtKB-ARBA"/>
</dbReference>